<evidence type="ECO:0000256" key="1">
    <source>
        <dbReference type="RuleBase" id="RU361178"/>
    </source>
</evidence>
<dbReference type="Gene3D" id="3.40.50.2300">
    <property type="match status" value="1"/>
</dbReference>
<protein>
    <submittedName>
        <fullName evidence="6">Piwi domain-containing protein</fullName>
    </submittedName>
</protein>
<feature type="compositionally biased region" description="Basic and acidic residues" evidence="2">
    <location>
        <begin position="17"/>
        <end position="32"/>
    </location>
</feature>
<comment type="similarity">
    <text evidence="1">Belongs to the argonaute family.</text>
</comment>
<dbReference type="InterPro" id="IPR036397">
    <property type="entry name" value="RNaseH_sf"/>
</dbReference>
<dbReference type="GO" id="GO:0003723">
    <property type="term" value="F:RNA binding"/>
    <property type="evidence" value="ECO:0007669"/>
    <property type="project" value="InterPro"/>
</dbReference>
<dbReference type="SUPFAM" id="SSF53098">
    <property type="entry name" value="Ribonuclease H-like"/>
    <property type="match status" value="1"/>
</dbReference>
<dbReference type="Proteomes" id="UP000095282">
    <property type="component" value="Unplaced"/>
</dbReference>
<evidence type="ECO:0000313" key="5">
    <source>
        <dbReference type="Proteomes" id="UP000095282"/>
    </source>
</evidence>
<dbReference type="SMART" id="SM00949">
    <property type="entry name" value="PAZ"/>
    <property type="match status" value="1"/>
</dbReference>
<sequence length="868" mass="98087">MSTGLETQLESLSVSEPQKKENAERKKTEEMKLGLKPLAEKQKPAKEEGRLVNIETNIRKISVDPNQRLYQYSVSIYFVLNREDGSEMVLEMSKSTRRAEEHEQDKERCRDVYEKAVEQFVELREGGPFFYDCQSTLWALSKIPSEELEFSVTEVVCTRRNFIRADFLLKAVESVEISTSDILRTASRCPGLADRRLLDSLAIIISEEPHSRQNVMTDGNAIHYMINDGVGIRSLQFPEGNLSSSVGAAKSLRLLDGSNDTPGLFMTTEMKTSLFHPTDEPLISVLKTFQGFHLTLSKDTETARRITEAMKGMILYLNYGPFVGLGRDGVIVKLTGFGLPPHEQTFTVGGERVSLYDYFWRKYGIRIESDQLMTVETVNKSGRKDYFPPELLLVYRHQKVTGERMINNESRDLIKLAAAPPHVRRETTDRVVEEVGLSSSRTECISISNPTTTTGRVLEPARKYFGNEENPRSFFDPMSLKNWVIVFYEGEAVRGIDRILVEEMRKNGMVVAPPIIDCIPRGQLDPVFIQAKQAQIELIVFITKKFYDIHDWIKAKEQEYDVLTQEIHFETAQKVLRGKKDTLQGIVNKTNMKLGGLNYFVQSKHLPVDCFVLGFSHSQKSYSDSNIATIGFSSNSMNHSHKFAGGYVFVKRSKDLFGGVISDVLRKTLKAMKKNREKPSKVVIYFHGLADSQIALANEVYSQKCLDCFSSLKSTYTPELTIIASTKSHNERLYASENGRIQNLEPGTVVDTGIVSPVFNEFYHAGATTWQGTTKTTKYTVVYSSEVVDLQKIESLTNDLCQDHQIVFTPTSLPTPIYVATESAERGNKILRIKNGPILKENGEIDIDGTNEQYGYKNKAIGETRFNA</sequence>
<dbReference type="PANTHER" id="PTHR22891">
    <property type="entry name" value="EUKARYOTIC TRANSLATION INITIATION FACTOR 2C"/>
    <property type="match status" value="1"/>
</dbReference>
<evidence type="ECO:0000259" key="3">
    <source>
        <dbReference type="PROSITE" id="PS50821"/>
    </source>
</evidence>
<dbReference type="Pfam" id="PF02170">
    <property type="entry name" value="PAZ"/>
    <property type="match status" value="1"/>
</dbReference>
<dbReference type="InterPro" id="IPR003165">
    <property type="entry name" value="Piwi"/>
</dbReference>
<dbReference type="Pfam" id="PF02171">
    <property type="entry name" value="Piwi"/>
    <property type="match status" value="1"/>
</dbReference>
<dbReference type="CDD" id="cd02826">
    <property type="entry name" value="Piwi-like"/>
    <property type="match status" value="1"/>
</dbReference>
<dbReference type="PROSITE" id="PS50821">
    <property type="entry name" value="PAZ"/>
    <property type="match status" value="1"/>
</dbReference>
<dbReference type="SUPFAM" id="SSF101690">
    <property type="entry name" value="PAZ domain"/>
    <property type="match status" value="1"/>
</dbReference>
<name>A0A1I7UM53_9PELO</name>
<evidence type="ECO:0000313" key="6">
    <source>
        <dbReference type="WBParaSite" id="Csp11.Scaffold630.g17345.t1"/>
    </source>
</evidence>
<dbReference type="STRING" id="1561998.A0A1I7UM53"/>
<evidence type="ECO:0000259" key="4">
    <source>
        <dbReference type="PROSITE" id="PS50822"/>
    </source>
</evidence>
<accession>A0A1I7UM53</accession>
<dbReference type="AlphaFoldDB" id="A0A1I7UM53"/>
<feature type="domain" description="PAZ" evidence="3">
    <location>
        <begin position="281"/>
        <end position="396"/>
    </location>
</feature>
<dbReference type="eggNOG" id="KOG1041">
    <property type="taxonomic scope" value="Eukaryota"/>
</dbReference>
<dbReference type="PROSITE" id="PS50822">
    <property type="entry name" value="PIWI"/>
    <property type="match status" value="1"/>
</dbReference>
<evidence type="ECO:0000256" key="2">
    <source>
        <dbReference type="SAM" id="MobiDB-lite"/>
    </source>
</evidence>
<feature type="domain" description="Piwi" evidence="4">
    <location>
        <begin position="675"/>
        <end position="832"/>
    </location>
</feature>
<organism evidence="5 6">
    <name type="scientific">Caenorhabditis tropicalis</name>
    <dbReference type="NCBI Taxonomy" id="1561998"/>
    <lineage>
        <taxon>Eukaryota</taxon>
        <taxon>Metazoa</taxon>
        <taxon>Ecdysozoa</taxon>
        <taxon>Nematoda</taxon>
        <taxon>Chromadorea</taxon>
        <taxon>Rhabditida</taxon>
        <taxon>Rhabditina</taxon>
        <taxon>Rhabditomorpha</taxon>
        <taxon>Rhabditoidea</taxon>
        <taxon>Rhabditidae</taxon>
        <taxon>Peloderinae</taxon>
        <taxon>Caenorhabditis</taxon>
    </lineage>
</organism>
<dbReference type="InterPro" id="IPR057272">
    <property type="entry name" value="Piwi_nem"/>
</dbReference>
<keyword evidence="5" id="KW-1185">Reference proteome</keyword>
<dbReference type="SMART" id="SM00950">
    <property type="entry name" value="Piwi"/>
    <property type="match status" value="1"/>
</dbReference>
<proteinExistence type="inferred from homology"/>
<dbReference type="Gene3D" id="2.170.260.10">
    <property type="entry name" value="paz domain"/>
    <property type="match status" value="1"/>
</dbReference>
<dbReference type="WBParaSite" id="Csp11.Scaffold630.g17345.t1">
    <property type="protein sequence ID" value="Csp11.Scaffold630.g17345.t1"/>
    <property type="gene ID" value="Csp11.Scaffold630.g17345"/>
</dbReference>
<dbReference type="Gene3D" id="3.30.420.10">
    <property type="entry name" value="Ribonuclease H-like superfamily/Ribonuclease H"/>
    <property type="match status" value="1"/>
</dbReference>
<dbReference type="CDD" id="cd02846">
    <property type="entry name" value="PAZ_argonaute_like"/>
    <property type="match status" value="1"/>
</dbReference>
<dbReference type="InterPro" id="IPR012337">
    <property type="entry name" value="RNaseH-like_sf"/>
</dbReference>
<dbReference type="InterPro" id="IPR003100">
    <property type="entry name" value="PAZ_dom"/>
</dbReference>
<dbReference type="InterPro" id="IPR036085">
    <property type="entry name" value="PAZ_dom_sf"/>
</dbReference>
<reference evidence="6" key="1">
    <citation type="submission" date="2016-11" db="UniProtKB">
        <authorList>
            <consortium name="WormBaseParasite"/>
        </authorList>
    </citation>
    <scope>IDENTIFICATION</scope>
</reference>
<feature type="region of interest" description="Disordered" evidence="2">
    <location>
        <begin position="1"/>
        <end position="32"/>
    </location>
</feature>
<feature type="compositionally biased region" description="Polar residues" evidence="2">
    <location>
        <begin position="1"/>
        <end position="16"/>
    </location>
</feature>